<proteinExistence type="predicted"/>
<keyword evidence="6 10" id="KW-1133">Transmembrane helix</keyword>
<keyword evidence="11" id="KW-1185">Reference proteome</keyword>
<name>A0A6P3WZP1_DINQU</name>
<keyword evidence="7 10" id="KW-0472">Membrane</keyword>
<feature type="transmembrane region" description="Helical" evidence="10">
    <location>
        <begin position="91"/>
        <end position="116"/>
    </location>
</feature>
<dbReference type="Proteomes" id="UP000515204">
    <property type="component" value="Unplaced"/>
</dbReference>
<keyword evidence="2" id="KW-1003">Cell membrane</keyword>
<keyword evidence="5" id="KW-0552">Olfaction</keyword>
<dbReference type="GO" id="GO:0005886">
    <property type="term" value="C:plasma membrane"/>
    <property type="evidence" value="ECO:0007669"/>
    <property type="project" value="UniProtKB-SubCell"/>
</dbReference>
<reference evidence="12" key="1">
    <citation type="submission" date="2025-08" db="UniProtKB">
        <authorList>
            <consortium name="RefSeq"/>
        </authorList>
    </citation>
    <scope>IDENTIFICATION</scope>
</reference>
<evidence type="ECO:0000256" key="9">
    <source>
        <dbReference type="ARBA" id="ARBA00023224"/>
    </source>
</evidence>
<dbReference type="KEGG" id="dqu:106742801"/>
<evidence type="ECO:0000256" key="6">
    <source>
        <dbReference type="ARBA" id="ARBA00022989"/>
    </source>
</evidence>
<evidence type="ECO:0000256" key="2">
    <source>
        <dbReference type="ARBA" id="ARBA00022475"/>
    </source>
</evidence>
<keyword evidence="8" id="KW-0675">Receptor</keyword>
<dbReference type="PANTHER" id="PTHR21137">
    <property type="entry name" value="ODORANT RECEPTOR"/>
    <property type="match status" value="1"/>
</dbReference>
<comment type="subcellular location">
    <subcellularLocation>
        <location evidence="1">Cell membrane</location>
        <topology evidence="1">Multi-pass membrane protein</topology>
    </subcellularLocation>
</comment>
<evidence type="ECO:0000256" key="8">
    <source>
        <dbReference type="ARBA" id="ARBA00023170"/>
    </source>
</evidence>
<evidence type="ECO:0000256" key="10">
    <source>
        <dbReference type="SAM" id="Phobius"/>
    </source>
</evidence>
<accession>A0A6P3WZP1</accession>
<keyword evidence="9" id="KW-0807">Transducer</keyword>
<keyword evidence="3" id="KW-0716">Sensory transduction</keyword>
<dbReference type="GO" id="GO:0005549">
    <property type="term" value="F:odorant binding"/>
    <property type="evidence" value="ECO:0007669"/>
    <property type="project" value="InterPro"/>
</dbReference>
<gene>
    <name evidence="12" type="primary">LOC106742801</name>
</gene>
<dbReference type="Pfam" id="PF02949">
    <property type="entry name" value="7tm_6"/>
    <property type="match status" value="1"/>
</dbReference>
<evidence type="ECO:0000256" key="4">
    <source>
        <dbReference type="ARBA" id="ARBA00022692"/>
    </source>
</evidence>
<organism evidence="11 12">
    <name type="scientific">Dinoponera quadriceps</name>
    <name type="common">South American ant</name>
    <dbReference type="NCBI Taxonomy" id="609295"/>
    <lineage>
        <taxon>Eukaryota</taxon>
        <taxon>Metazoa</taxon>
        <taxon>Ecdysozoa</taxon>
        <taxon>Arthropoda</taxon>
        <taxon>Hexapoda</taxon>
        <taxon>Insecta</taxon>
        <taxon>Pterygota</taxon>
        <taxon>Neoptera</taxon>
        <taxon>Endopterygota</taxon>
        <taxon>Hymenoptera</taxon>
        <taxon>Apocrita</taxon>
        <taxon>Aculeata</taxon>
        <taxon>Formicoidea</taxon>
        <taxon>Formicidae</taxon>
        <taxon>Ponerinae</taxon>
        <taxon>Ponerini</taxon>
        <taxon>Dinoponera</taxon>
    </lineage>
</organism>
<dbReference type="OrthoDB" id="7634903at2759"/>
<evidence type="ECO:0000256" key="5">
    <source>
        <dbReference type="ARBA" id="ARBA00022725"/>
    </source>
</evidence>
<dbReference type="GeneID" id="106742801"/>
<keyword evidence="4 10" id="KW-0812">Transmembrane</keyword>
<dbReference type="GO" id="GO:0004984">
    <property type="term" value="F:olfactory receptor activity"/>
    <property type="evidence" value="ECO:0007669"/>
    <property type="project" value="InterPro"/>
</dbReference>
<dbReference type="GO" id="GO:0007165">
    <property type="term" value="P:signal transduction"/>
    <property type="evidence" value="ECO:0007669"/>
    <property type="project" value="UniProtKB-KW"/>
</dbReference>
<evidence type="ECO:0000256" key="7">
    <source>
        <dbReference type="ARBA" id="ARBA00023136"/>
    </source>
</evidence>
<dbReference type="PANTHER" id="PTHR21137:SF35">
    <property type="entry name" value="ODORANT RECEPTOR 19A-RELATED"/>
    <property type="match status" value="1"/>
</dbReference>
<dbReference type="RefSeq" id="XP_014471568.1">
    <property type="nucleotide sequence ID" value="XM_014616082.1"/>
</dbReference>
<evidence type="ECO:0000256" key="1">
    <source>
        <dbReference type="ARBA" id="ARBA00004651"/>
    </source>
</evidence>
<evidence type="ECO:0000313" key="11">
    <source>
        <dbReference type="Proteomes" id="UP000515204"/>
    </source>
</evidence>
<dbReference type="InterPro" id="IPR004117">
    <property type="entry name" value="7tm6_olfct_rcpt"/>
</dbReference>
<sequence length="157" mass="18118">MIAEDWITSKCAQERNIMIRRAQSARIIITCAYCIMGVAILLFVLILPGFGISVRLTTNFTNSGKKLPLQTYHICDTTKSPQYELTYITQAIYVFFAIISYTGIDNFLGLVIFHICGQLDILKNRLARLNKNMNMNFHKALKNCVEQHIRLLRFFDF</sequence>
<feature type="transmembrane region" description="Helical" evidence="10">
    <location>
        <begin position="27"/>
        <end position="50"/>
    </location>
</feature>
<evidence type="ECO:0000313" key="12">
    <source>
        <dbReference type="RefSeq" id="XP_014471568.1"/>
    </source>
</evidence>
<protein>
    <submittedName>
        <fullName evidence="12">Uncharacterized protein LOC106742801</fullName>
    </submittedName>
</protein>
<dbReference type="AlphaFoldDB" id="A0A6P3WZP1"/>
<evidence type="ECO:0000256" key="3">
    <source>
        <dbReference type="ARBA" id="ARBA00022606"/>
    </source>
</evidence>